<proteinExistence type="inferred from homology"/>
<evidence type="ECO:0000256" key="7">
    <source>
        <dbReference type="ARBA" id="ARBA00022989"/>
    </source>
</evidence>
<comment type="similarity">
    <text evidence="4">Belongs to the cytochrome P450 family.</text>
</comment>
<evidence type="ECO:0000256" key="5">
    <source>
        <dbReference type="ARBA" id="ARBA00022692"/>
    </source>
</evidence>
<evidence type="ECO:0000256" key="9">
    <source>
        <dbReference type="ARBA" id="ARBA00023004"/>
    </source>
</evidence>
<evidence type="ECO:0000256" key="11">
    <source>
        <dbReference type="SAM" id="Phobius"/>
    </source>
</evidence>
<evidence type="ECO:0000256" key="1">
    <source>
        <dbReference type="ARBA" id="ARBA00001971"/>
    </source>
</evidence>
<evidence type="ECO:0000256" key="6">
    <source>
        <dbReference type="ARBA" id="ARBA00022723"/>
    </source>
</evidence>
<dbReference type="Pfam" id="PF03348">
    <property type="entry name" value="Serinc"/>
    <property type="match status" value="1"/>
</dbReference>
<dbReference type="SUPFAM" id="SSF48264">
    <property type="entry name" value="Cytochrome P450"/>
    <property type="match status" value="1"/>
</dbReference>
<evidence type="ECO:0000313" key="13">
    <source>
        <dbReference type="Proteomes" id="UP000653305"/>
    </source>
</evidence>
<dbReference type="Proteomes" id="UP000653305">
    <property type="component" value="Unassembled WGS sequence"/>
</dbReference>
<comment type="similarity">
    <text evidence="3">Belongs to the TDE1 family.</text>
</comment>
<keyword evidence="13" id="KW-1185">Reference proteome</keyword>
<keyword evidence="8" id="KW-0560">Oxidoreductase</keyword>
<evidence type="ECO:0000256" key="2">
    <source>
        <dbReference type="ARBA" id="ARBA00004141"/>
    </source>
</evidence>
<feature type="transmembrane region" description="Helical" evidence="11">
    <location>
        <begin position="105"/>
        <end position="125"/>
    </location>
</feature>
<dbReference type="GO" id="GO:0005506">
    <property type="term" value="F:iron ion binding"/>
    <property type="evidence" value="ECO:0007669"/>
    <property type="project" value="InterPro"/>
</dbReference>
<evidence type="ECO:0000256" key="10">
    <source>
        <dbReference type="ARBA" id="ARBA00023136"/>
    </source>
</evidence>
<dbReference type="GO" id="GO:0020037">
    <property type="term" value="F:heme binding"/>
    <property type="evidence" value="ECO:0007669"/>
    <property type="project" value="InterPro"/>
</dbReference>
<dbReference type="OrthoDB" id="1470350at2759"/>
<dbReference type="EMBL" id="BMAC01001308">
    <property type="protein sequence ID" value="GFQ06797.1"/>
    <property type="molecule type" value="Genomic_DNA"/>
</dbReference>
<dbReference type="InterPro" id="IPR036396">
    <property type="entry name" value="Cyt_P450_sf"/>
</dbReference>
<keyword evidence="10 11" id="KW-0472">Membrane</keyword>
<accession>A0A830D548</accession>
<dbReference type="GO" id="GO:0006629">
    <property type="term" value="P:lipid metabolic process"/>
    <property type="evidence" value="ECO:0007669"/>
    <property type="project" value="UniProtKB-ARBA"/>
</dbReference>
<gene>
    <name evidence="12" type="ORF">PHJA_002823700</name>
</gene>
<comment type="caution">
    <text evidence="12">The sequence shown here is derived from an EMBL/GenBank/DDBJ whole genome shotgun (WGS) entry which is preliminary data.</text>
</comment>
<name>A0A830D548_9LAMI</name>
<evidence type="ECO:0000256" key="4">
    <source>
        <dbReference type="ARBA" id="ARBA00010617"/>
    </source>
</evidence>
<dbReference type="GO" id="GO:0016020">
    <property type="term" value="C:membrane"/>
    <property type="evidence" value="ECO:0007669"/>
    <property type="project" value="UniProtKB-SubCell"/>
</dbReference>
<dbReference type="GO" id="GO:0004497">
    <property type="term" value="F:monooxygenase activity"/>
    <property type="evidence" value="ECO:0007669"/>
    <property type="project" value="UniProtKB-KW"/>
</dbReference>
<keyword evidence="9" id="KW-0408">Iron</keyword>
<evidence type="ECO:0000256" key="3">
    <source>
        <dbReference type="ARBA" id="ARBA00006665"/>
    </source>
</evidence>
<dbReference type="GO" id="GO:0016705">
    <property type="term" value="F:oxidoreductase activity, acting on paired donors, with incorporation or reduction of molecular oxygen"/>
    <property type="evidence" value="ECO:0007669"/>
    <property type="project" value="InterPro"/>
</dbReference>
<keyword evidence="7 11" id="KW-1133">Transmembrane helix</keyword>
<sequence length="196" mass="22025">MESIWGNDCCEYKPERWIENGVCRQESPFKYPVFHAGPRMCLGKDRAFILMKSIAASVLERFKMDVLLEKGIMASYIVFLCWTAMRSEPGSEKCSPQKQETGHIGWAAIVGFVVALCAIVIATFSTGIDSQSFQRIITTGTLEAVKLDVEVLLSNAESYFGKDAELFNENQTIVRLVQKDAIVLVVLTKTQFCRQH</sequence>
<dbReference type="AlphaFoldDB" id="A0A830D548"/>
<protein>
    <submittedName>
        <fullName evidence="12">Cytochrome p450 704c1</fullName>
    </submittedName>
</protein>
<comment type="subcellular location">
    <subcellularLocation>
        <location evidence="2">Membrane</location>
        <topology evidence="2">Multi-pass membrane protein</topology>
    </subcellularLocation>
</comment>
<dbReference type="InterPro" id="IPR005016">
    <property type="entry name" value="TDE1/TMS"/>
</dbReference>
<dbReference type="InterPro" id="IPR017972">
    <property type="entry name" value="Cyt_P450_CS"/>
</dbReference>
<keyword evidence="6" id="KW-0479">Metal-binding</keyword>
<evidence type="ECO:0000256" key="8">
    <source>
        <dbReference type="ARBA" id="ARBA00023002"/>
    </source>
</evidence>
<reference evidence="12" key="1">
    <citation type="submission" date="2020-07" db="EMBL/GenBank/DDBJ databases">
        <title>Ethylene signaling mediates host invasion by parasitic plants.</title>
        <authorList>
            <person name="Yoshida S."/>
        </authorList>
    </citation>
    <scope>NUCLEOTIDE SEQUENCE</scope>
    <source>
        <strain evidence="12">Okayama</strain>
    </source>
</reference>
<dbReference type="PROSITE" id="PS00086">
    <property type="entry name" value="CYTOCHROME_P450"/>
    <property type="match status" value="1"/>
</dbReference>
<comment type="cofactor">
    <cofactor evidence="1">
        <name>heme</name>
        <dbReference type="ChEBI" id="CHEBI:30413"/>
    </cofactor>
</comment>
<evidence type="ECO:0000313" key="12">
    <source>
        <dbReference type="EMBL" id="GFQ06797.1"/>
    </source>
</evidence>
<organism evidence="12 13">
    <name type="scientific">Phtheirospermum japonicum</name>
    <dbReference type="NCBI Taxonomy" id="374723"/>
    <lineage>
        <taxon>Eukaryota</taxon>
        <taxon>Viridiplantae</taxon>
        <taxon>Streptophyta</taxon>
        <taxon>Embryophyta</taxon>
        <taxon>Tracheophyta</taxon>
        <taxon>Spermatophyta</taxon>
        <taxon>Magnoliopsida</taxon>
        <taxon>eudicotyledons</taxon>
        <taxon>Gunneridae</taxon>
        <taxon>Pentapetalae</taxon>
        <taxon>asterids</taxon>
        <taxon>lamiids</taxon>
        <taxon>Lamiales</taxon>
        <taxon>Orobanchaceae</taxon>
        <taxon>Orobanchaceae incertae sedis</taxon>
        <taxon>Phtheirospermum</taxon>
    </lineage>
</organism>
<dbReference type="Gene3D" id="1.10.630.10">
    <property type="entry name" value="Cytochrome P450"/>
    <property type="match status" value="1"/>
</dbReference>
<feature type="transmembrane region" description="Helical" evidence="11">
    <location>
        <begin position="67"/>
        <end position="85"/>
    </location>
</feature>
<keyword evidence="5 11" id="KW-0812">Transmembrane</keyword>
<dbReference type="PANTHER" id="PTHR24296">
    <property type="entry name" value="CYTOCHROME P450"/>
    <property type="match status" value="1"/>
</dbReference>